<name>A0A364P0I3_9PROT</name>
<keyword evidence="3" id="KW-1133">Transmembrane helix</keyword>
<protein>
    <submittedName>
        <fullName evidence="4">DUF4175 domain-containing protein</fullName>
    </submittedName>
</protein>
<feature type="region of interest" description="Disordered" evidence="2">
    <location>
        <begin position="704"/>
        <end position="748"/>
    </location>
</feature>
<feature type="region of interest" description="Disordered" evidence="2">
    <location>
        <begin position="653"/>
        <end position="681"/>
    </location>
</feature>
<dbReference type="OrthoDB" id="8477685at2"/>
<dbReference type="EMBL" id="PGTO01000003">
    <property type="protein sequence ID" value="RAU22813.1"/>
    <property type="molecule type" value="Genomic_DNA"/>
</dbReference>
<dbReference type="RefSeq" id="WP_112142796.1">
    <property type="nucleotide sequence ID" value="NZ_PGTO01000003.1"/>
</dbReference>
<feature type="region of interest" description="Disordered" evidence="2">
    <location>
        <begin position="599"/>
        <end position="641"/>
    </location>
</feature>
<comment type="caution">
    <text evidence="4">The sequence shown here is derived from an EMBL/GenBank/DDBJ whole genome shotgun (WGS) entry which is preliminary data.</text>
</comment>
<keyword evidence="3" id="KW-0472">Membrane</keyword>
<sequence length="779" mass="83620">MSPLPLADRLRLARLALWGELLAPGVTALWSLLALAAALALLDVAADLPGWLHAAGLAGWLAAIGLVTYRLTRIARPSDAQAARRLEEDSGVGHRPLAALDDCLAGGDAALWQAHLRRMEKQAEGLTPGWPRPVMARHDPLGLRFAALLLLVIAGAGGLADWHDRARRFLLPALDLPGLGPSALEVWITPPAYTGLTAMALRPGMGAIAVPEASGVRAVVAGGWGGASLKAGDAVIAFTNDDGGGQRAEGRITGGAVLAVDQGWRTVAAWPMTVIRDALPSIALVGQPEPDERGRLQLSLDASDDYGIARIWLEIQPMETAAPPLVLPSPLVVPMPLPGDKPRSLSFASRIDLAAHDWAGQTVRLIPKAEDGAGQIGSGEATVVSLPERIFRHPVARALIQWRKEVSEAPRLGPDVAEKLRRLLSDPDAIGGDARVFLTLALTQRLLAAESFDRDDVRDLLWNAAARLDDGGLPAAEKDLEQARRELEQALAANAPPSRLAELVERFEAAMDRYLSALAESGMETESSPDSETIGEDELNEMLDSLRAMAETGNREALRRRLAELSETLSRLGEARPPGKADQRAAEIKAKLRDIARRQQDLLDHSFRKSPSPTSEDEGEDSPAPAKPSAAEARKAAEAQKALRDALAKLNQSLGDHPTTLDDAARSMGEAAKSLDKGDWPVAAEQQSDALRLLGDGARDMADAMESRRAKGKGGVIARDPFGRAQQGSAHRDDGTTKVPGQVETQRAREILDELRRRAGDPRRPDLEIEYLRRLLKQF</sequence>
<gene>
    <name evidence="4" type="ORF">CU669_05340</name>
</gene>
<feature type="compositionally biased region" description="Basic and acidic residues" evidence="2">
    <location>
        <begin position="632"/>
        <end position="641"/>
    </location>
</feature>
<feature type="transmembrane region" description="Helical" evidence="3">
    <location>
        <begin position="141"/>
        <end position="160"/>
    </location>
</feature>
<evidence type="ECO:0000313" key="5">
    <source>
        <dbReference type="Proteomes" id="UP000251075"/>
    </source>
</evidence>
<dbReference type="AlphaFoldDB" id="A0A364P0I3"/>
<evidence type="ECO:0000256" key="3">
    <source>
        <dbReference type="SAM" id="Phobius"/>
    </source>
</evidence>
<proteinExistence type="predicted"/>
<accession>A0A364P0I3</accession>
<evidence type="ECO:0000256" key="1">
    <source>
        <dbReference type="SAM" id="Coils"/>
    </source>
</evidence>
<keyword evidence="5" id="KW-1185">Reference proteome</keyword>
<dbReference type="InterPro" id="IPR012683">
    <property type="entry name" value="CHP02302_TM"/>
</dbReference>
<feature type="transmembrane region" description="Helical" evidence="3">
    <location>
        <begin position="48"/>
        <end position="69"/>
    </location>
</feature>
<keyword evidence="1" id="KW-0175">Coiled coil</keyword>
<evidence type="ECO:0000256" key="2">
    <source>
        <dbReference type="SAM" id="MobiDB-lite"/>
    </source>
</evidence>
<evidence type="ECO:0000313" key="4">
    <source>
        <dbReference type="EMBL" id="RAU22813.1"/>
    </source>
</evidence>
<feature type="compositionally biased region" description="Low complexity" evidence="2">
    <location>
        <begin position="622"/>
        <end position="631"/>
    </location>
</feature>
<organism evidence="4 5">
    <name type="scientific">Paramagnetospirillum kuznetsovii</name>
    <dbReference type="NCBI Taxonomy" id="2053833"/>
    <lineage>
        <taxon>Bacteria</taxon>
        <taxon>Pseudomonadati</taxon>
        <taxon>Pseudomonadota</taxon>
        <taxon>Alphaproteobacteria</taxon>
        <taxon>Rhodospirillales</taxon>
        <taxon>Magnetospirillaceae</taxon>
        <taxon>Paramagnetospirillum</taxon>
    </lineage>
</organism>
<feature type="transmembrane region" description="Helical" evidence="3">
    <location>
        <begin position="21"/>
        <end position="42"/>
    </location>
</feature>
<reference evidence="4 5" key="1">
    <citation type="submission" date="2017-11" db="EMBL/GenBank/DDBJ databases">
        <title>Draft genome sequence of magnetotactic bacterium Magnetospirillum kuznetsovii LBB-42.</title>
        <authorList>
            <person name="Grouzdev D.S."/>
            <person name="Rysina M.S."/>
            <person name="Baslerov R.V."/>
            <person name="Koziaeva V."/>
        </authorList>
    </citation>
    <scope>NUCLEOTIDE SEQUENCE [LARGE SCALE GENOMIC DNA]</scope>
    <source>
        <strain evidence="4 5">LBB-42</strain>
    </source>
</reference>
<dbReference type="Pfam" id="PF13779">
    <property type="entry name" value="DUF4175"/>
    <property type="match status" value="1"/>
</dbReference>
<dbReference type="Proteomes" id="UP000251075">
    <property type="component" value="Unassembled WGS sequence"/>
</dbReference>
<keyword evidence="3" id="KW-0812">Transmembrane</keyword>
<feature type="coiled-coil region" evidence="1">
    <location>
        <begin position="548"/>
        <end position="575"/>
    </location>
</feature>